<dbReference type="EMBL" id="LC738878">
    <property type="protein sequence ID" value="BDT62798.1"/>
    <property type="molecule type" value="Genomic_DNA"/>
</dbReference>
<evidence type="ECO:0000313" key="2">
    <source>
        <dbReference type="EMBL" id="BDT62798.1"/>
    </source>
</evidence>
<feature type="transmembrane region" description="Helical" evidence="1">
    <location>
        <begin position="12"/>
        <end position="31"/>
    </location>
</feature>
<accession>A0A9C7F712</accession>
<sequence length="344" mass="39543">MTQRSFYLYERLTATIIGVLAVVAIIIGWITTNSNSNNNNNNNNIISSSSSSSDGRYEVKNFFFECVVDTDNNNNNNNNKMMMSDKGVSSITMEPSSKVNIVIEKSNTTTLIPSFFFDYKMNDNEQMELKNKTIKMINDDVQKTLPKIIKWLVDPCTCMSEDKINMINKNDIAECVIGRLDRMGFDHFLSENSSNNYYYYGNFGSTTFFIVRSLLYVCDKNKECMDQEARRIMASPEAVGEYVDQAFDATLQGSCHLGGTTNFAHSVREYIGSNYPQNISEPMTRLISLIFRRNEECHKSSKLKGISPKDHCRPAFHFICKRYRPLLGYIIRYLCFQYKLHNLI</sequence>
<keyword evidence="1" id="KW-1133">Transmembrane helix</keyword>
<name>A0A9C7F712_9VIRU</name>
<protein>
    <submittedName>
        <fullName evidence="2">Uncharacterized protein</fullName>
    </submittedName>
</protein>
<organism evidence="2">
    <name type="scientific">Metapenaeus joyneri majanivirus</name>
    <dbReference type="NCBI Taxonomy" id="2984280"/>
    <lineage>
        <taxon>Viruses</taxon>
        <taxon>Viruses incertae sedis</taxon>
        <taxon>Naldaviricetes</taxon>
        <taxon>Nimaviridae</taxon>
    </lineage>
</organism>
<evidence type="ECO:0000256" key="1">
    <source>
        <dbReference type="SAM" id="Phobius"/>
    </source>
</evidence>
<reference evidence="2" key="1">
    <citation type="submission" date="2022-10" db="EMBL/GenBank/DDBJ databases">
        <title>Genome sequences of endogenous nimaviruses in decapod crustaceans.</title>
        <authorList>
            <person name="Kawato S."/>
            <person name="Nozaki R."/>
            <person name="Kondo H."/>
            <person name="Hirono I."/>
        </authorList>
    </citation>
    <scope>NUCLEOTIDE SEQUENCE</scope>
    <source>
        <strain evidence="2">Tokushima2020</strain>
    </source>
</reference>
<keyword evidence="1" id="KW-0472">Membrane</keyword>
<proteinExistence type="predicted"/>
<keyword evidence="1" id="KW-0812">Transmembrane</keyword>